<dbReference type="GO" id="GO:0016740">
    <property type="term" value="F:transferase activity"/>
    <property type="evidence" value="ECO:0007669"/>
    <property type="project" value="UniProtKB-KW"/>
</dbReference>
<proteinExistence type="predicted"/>
<reference evidence="1 3" key="2">
    <citation type="submission" date="2018-03" db="EMBL/GenBank/DDBJ databases">
        <title>Genomic Encyclopedia of Archaeal and Bacterial Type Strains, Phase II (KMG-II): from individual species to whole genera.</title>
        <authorList>
            <person name="Goeker M."/>
        </authorList>
    </citation>
    <scope>NUCLEOTIDE SEQUENCE [LARGE SCALE GENOMIC DNA]</scope>
    <source>
        <strain evidence="1 3">DSM 25227</strain>
    </source>
</reference>
<keyword evidence="2" id="KW-0808">Transferase</keyword>
<dbReference type="Proteomes" id="UP000245839">
    <property type="component" value="Unassembled WGS sequence"/>
</dbReference>
<dbReference type="Gene3D" id="3.40.630.30">
    <property type="match status" value="1"/>
</dbReference>
<evidence type="ECO:0000313" key="2">
    <source>
        <dbReference type="EMBL" id="SSA50661.1"/>
    </source>
</evidence>
<evidence type="ECO:0000313" key="3">
    <source>
        <dbReference type="Proteomes" id="UP000245839"/>
    </source>
</evidence>
<dbReference type="SUPFAM" id="SSF55729">
    <property type="entry name" value="Acyl-CoA N-acyltransferases (Nat)"/>
    <property type="match status" value="1"/>
</dbReference>
<organism evidence="2 4">
    <name type="scientific">Jannaschia seohaensis</name>
    <dbReference type="NCBI Taxonomy" id="475081"/>
    <lineage>
        <taxon>Bacteria</taxon>
        <taxon>Pseudomonadati</taxon>
        <taxon>Pseudomonadota</taxon>
        <taxon>Alphaproteobacteria</taxon>
        <taxon>Rhodobacterales</taxon>
        <taxon>Roseobacteraceae</taxon>
        <taxon>Jannaschia</taxon>
    </lineage>
</organism>
<dbReference type="AlphaFoldDB" id="A0A2Y9B2I2"/>
<keyword evidence="3" id="KW-1185">Reference proteome</keyword>
<dbReference type="Pfam" id="PF13444">
    <property type="entry name" value="Acetyltransf_5"/>
    <property type="match status" value="1"/>
</dbReference>
<dbReference type="EMBL" id="UETC01000014">
    <property type="protein sequence ID" value="SSA50661.1"/>
    <property type="molecule type" value="Genomic_DNA"/>
</dbReference>
<dbReference type="RefSeq" id="WP_109566016.1">
    <property type="nucleotide sequence ID" value="NZ_QGDJ01000014.1"/>
</dbReference>
<dbReference type="OrthoDB" id="9787072at2"/>
<dbReference type="Proteomes" id="UP000251571">
    <property type="component" value="Unassembled WGS sequence"/>
</dbReference>
<reference evidence="2 4" key="1">
    <citation type="submission" date="2016-10" db="EMBL/GenBank/DDBJ databases">
        <authorList>
            <person name="Cai Z."/>
        </authorList>
    </citation>
    <scope>NUCLEOTIDE SEQUENCE [LARGE SCALE GENOMIC DNA]</scope>
    <source>
        <strain evidence="2 4">DSM 25227</strain>
    </source>
</reference>
<sequence>MKIEAGRLSARVVPMGQAGGALALRAAVFRGGACDRDPFDDAASHVVIEAGGTVLAAARLTAQGPDAVIRGYTAGVYDLRRFARAFPRALEVGRICIAPGCSDPDVPRLLLAVFAQVVEREAAAVLYGCTSFPPEAAPLARLSGRTAPPDWAPARRAPETWPLTGATGPLPPLMRAYLSLGAVVSDHAVVDRDLGTVHVFTALPIAAIPPGRARLLTGMLAGQLMTAD</sequence>
<dbReference type="EMBL" id="QGDJ01000014">
    <property type="protein sequence ID" value="PWJ13335.1"/>
    <property type="molecule type" value="Genomic_DNA"/>
</dbReference>
<gene>
    <name evidence="1" type="ORF">BCF38_11498</name>
    <name evidence="2" type="ORF">SAMN05421539_11498</name>
</gene>
<evidence type="ECO:0000313" key="1">
    <source>
        <dbReference type="EMBL" id="PWJ13335.1"/>
    </source>
</evidence>
<name>A0A2Y9B2I2_9RHOB</name>
<protein>
    <submittedName>
        <fullName evidence="2">Acetyltransferase (GNAT) domain-containing protein</fullName>
    </submittedName>
    <submittedName>
        <fullName evidence="1">Acetyltransferase (GNAT) family protein</fullName>
    </submittedName>
</protein>
<evidence type="ECO:0000313" key="4">
    <source>
        <dbReference type="Proteomes" id="UP000251571"/>
    </source>
</evidence>
<accession>A0A2Y9B2I2</accession>
<dbReference type="InterPro" id="IPR016181">
    <property type="entry name" value="Acyl_CoA_acyltransferase"/>
</dbReference>